<dbReference type="PANTHER" id="PTHR43685:SF13">
    <property type="entry name" value="O ANTIGEN BIOSYNTHESIS RHAMNOSYLTRANSFERASE RFBN"/>
    <property type="match status" value="1"/>
</dbReference>
<dbReference type="InterPro" id="IPR050834">
    <property type="entry name" value="Glycosyltransf_2"/>
</dbReference>
<proteinExistence type="predicted"/>
<evidence type="ECO:0000259" key="1">
    <source>
        <dbReference type="Pfam" id="PF00535"/>
    </source>
</evidence>
<dbReference type="AlphaFoldDB" id="A0A844G4A2"/>
<dbReference type="SUPFAM" id="SSF53448">
    <property type="entry name" value="Nucleotide-diphospho-sugar transferases"/>
    <property type="match status" value="1"/>
</dbReference>
<protein>
    <submittedName>
        <fullName evidence="2">Glycosyltransferase</fullName>
    </submittedName>
</protein>
<dbReference type="GO" id="GO:0044010">
    <property type="term" value="P:single-species biofilm formation"/>
    <property type="evidence" value="ECO:0007669"/>
    <property type="project" value="TreeGrafter"/>
</dbReference>
<dbReference type="RefSeq" id="WP_106055229.1">
    <property type="nucleotide sequence ID" value="NZ_DBFCGB010000274.1"/>
</dbReference>
<keyword evidence="3" id="KW-1185">Reference proteome</keyword>
<evidence type="ECO:0000313" key="3">
    <source>
        <dbReference type="Proteomes" id="UP000435649"/>
    </source>
</evidence>
<dbReference type="Pfam" id="PF00535">
    <property type="entry name" value="Glycos_transf_2"/>
    <property type="match status" value="1"/>
</dbReference>
<dbReference type="InterPro" id="IPR001173">
    <property type="entry name" value="Glyco_trans_2-like"/>
</dbReference>
<evidence type="ECO:0000313" key="2">
    <source>
        <dbReference type="EMBL" id="MST97338.1"/>
    </source>
</evidence>
<comment type="caution">
    <text evidence="2">The sequence shown here is derived from an EMBL/GenBank/DDBJ whole genome shotgun (WGS) entry which is preliminary data.</text>
</comment>
<dbReference type="Proteomes" id="UP000435649">
    <property type="component" value="Unassembled WGS sequence"/>
</dbReference>
<accession>A0A844G4A2</accession>
<organism evidence="2 3">
    <name type="scientific">Victivallis lenta</name>
    <dbReference type="NCBI Taxonomy" id="2606640"/>
    <lineage>
        <taxon>Bacteria</taxon>
        <taxon>Pseudomonadati</taxon>
        <taxon>Lentisphaerota</taxon>
        <taxon>Lentisphaeria</taxon>
        <taxon>Victivallales</taxon>
        <taxon>Victivallaceae</taxon>
        <taxon>Victivallis</taxon>
    </lineage>
</organism>
<name>A0A844G4A2_9BACT</name>
<dbReference type="EMBL" id="VUNS01000009">
    <property type="protein sequence ID" value="MST97338.1"/>
    <property type="molecule type" value="Genomic_DNA"/>
</dbReference>
<dbReference type="PANTHER" id="PTHR43685">
    <property type="entry name" value="GLYCOSYLTRANSFERASE"/>
    <property type="match status" value="1"/>
</dbReference>
<sequence>MAPAISIVMRSHNDDRHIGRTLESLARQRCPRSFEIVSIDDGSTDRTRGIIASYPEIRHVEPPAGPYVPGRTLNAAVKACRGEVVVFNNADAIPLDDDWLERLTSPLFAEAGLAAAYANQLPRADASYLVRKDHIRAFGDGRTAAKWRFFFSLASSAARRAELEAFPFSETVCCSEDVEWALRAVGRGRKIRYVPEARVEHSHNYSWRELARRFYKEGGDSVQICGSPPGWFLTLGRAGMETLRDWLFLAPRPAGWREFAAAPARRFIQRCAYRRGALDAAGKRVES</sequence>
<dbReference type="Gene3D" id="3.90.550.10">
    <property type="entry name" value="Spore Coat Polysaccharide Biosynthesis Protein SpsA, Chain A"/>
    <property type="match status" value="1"/>
</dbReference>
<feature type="domain" description="Glycosyltransferase 2-like" evidence="1">
    <location>
        <begin position="6"/>
        <end position="109"/>
    </location>
</feature>
<dbReference type="InterPro" id="IPR029044">
    <property type="entry name" value="Nucleotide-diphossugar_trans"/>
</dbReference>
<gene>
    <name evidence="2" type="ORF">FYJ85_09820</name>
</gene>
<dbReference type="GO" id="GO:0016740">
    <property type="term" value="F:transferase activity"/>
    <property type="evidence" value="ECO:0007669"/>
    <property type="project" value="UniProtKB-KW"/>
</dbReference>
<reference evidence="2 3" key="1">
    <citation type="submission" date="2019-08" db="EMBL/GenBank/DDBJ databases">
        <title>In-depth cultivation of the pig gut microbiome towards novel bacterial diversity and tailored functional studies.</title>
        <authorList>
            <person name="Wylensek D."/>
            <person name="Hitch T.C.A."/>
            <person name="Clavel T."/>
        </authorList>
    </citation>
    <scope>NUCLEOTIDE SEQUENCE [LARGE SCALE GENOMIC DNA]</scope>
    <source>
        <strain evidence="2 3">BBE-744-WT-12</strain>
    </source>
</reference>
<keyword evidence="2" id="KW-0808">Transferase</keyword>